<accession>A0A2S6MU42</accession>
<evidence type="ECO:0000256" key="3">
    <source>
        <dbReference type="ARBA" id="ARBA00023315"/>
    </source>
</evidence>
<dbReference type="InterPro" id="IPR051016">
    <property type="entry name" value="Diverse_Substrate_AcTransf"/>
</dbReference>
<sequence length="161" mass="18047">MTDGATLRPATPADLPEIVRLIRALAEYEHLLHETTVTDDDLREPLFGPLPRAHAILAEADGRPVGLALFYYTFSTFKARSNIFLEDLFVEPAHRGAGIGLALMRHVARRAVAENCARLEWRVLNWNQPSIDFYQRIGAETMQDWHTRQLGGEALLALAEG</sequence>
<dbReference type="Proteomes" id="UP000239724">
    <property type="component" value="Unassembled WGS sequence"/>
</dbReference>
<evidence type="ECO:0000313" key="5">
    <source>
        <dbReference type="EMBL" id="PPQ25881.1"/>
    </source>
</evidence>
<keyword evidence="2 5" id="KW-0808">Transferase</keyword>
<name>A0A2S6MU42_RHOGL</name>
<keyword evidence="3" id="KW-0012">Acyltransferase</keyword>
<dbReference type="EMBL" id="NHRY01000276">
    <property type="protein sequence ID" value="PPQ25881.1"/>
    <property type="molecule type" value="Genomic_DNA"/>
</dbReference>
<dbReference type="SUPFAM" id="SSF55729">
    <property type="entry name" value="Acyl-CoA N-acyltransferases (Nat)"/>
    <property type="match status" value="1"/>
</dbReference>
<dbReference type="Gene3D" id="3.40.630.30">
    <property type="match status" value="1"/>
</dbReference>
<keyword evidence="6" id="KW-1185">Reference proteome</keyword>
<comment type="similarity">
    <text evidence="1">Belongs to the acetyltransferase family.</text>
</comment>
<dbReference type="GO" id="GO:0008080">
    <property type="term" value="F:N-acetyltransferase activity"/>
    <property type="evidence" value="ECO:0007669"/>
    <property type="project" value="TreeGrafter"/>
</dbReference>
<evidence type="ECO:0000313" key="6">
    <source>
        <dbReference type="Proteomes" id="UP000239724"/>
    </source>
</evidence>
<gene>
    <name evidence="5" type="ORF">CCS01_31405</name>
</gene>
<dbReference type="FunFam" id="3.40.630.30:FF:000064">
    <property type="entry name" value="GNAT family acetyltransferase"/>
    <property type="match status" value="1"/>
</dbReference>
<comment type="caution">
    <text evidence="5">The sequence shown here is derived from an EMBL/GenBank/DDBJ whole genome shotgun (WGS) entry which is preliminary data.</text>
</comment>
<evidence type="ECO:0000256" key="1">
    <source>
        <dbReference type="ARBA" id="ARBA00008694"/>
    </source>
</evidence>
<dbReference type="InterPro" id="IPR000182">
    <property type="entry name" value="GNAT_dom"/>
</dbReference>
<dbReference type="CDD" id="cd04301">
    <property type="entry name" value="NAT_SF"/>
    <property type="match status" value="1"/>
</dbReference>
<dbReference type="Pfam" id="PF00583">
    <property type="entry name" value="Acetyltransf_1"/>
    <property type="match status" value="1"/>
</dbReference>
<dbReference type="PANTHER" id="PTHR10545:SF29">
    <property type="entry name" value="GH14572P-RELATED"/>
    <property type="match status" value="1"/>
</dbReference>
<organism evidence="5 6">
    <name type="scientific">Rhodopila globiformis</name>
    <name type="common">Rhodopseudomonas globiformis</name>
    <dbReference type="NCBI Taxonomy" id="1071"/>
    <lineage>
        <taxon>Bacteria</taxon>
        <taxon>Pseudomonadati</taxon>
        <taxon>Pseudomonadota</taxon>
        <taxon>Alphaproteobacteria</taxon>
        <taxon>Acetobacterales</taxon>
        <taxon>Acetobacteraceae</taxon>
        <taxon>Rhodopila</taxon>
    </lineage>
</organism>
<dbReference type="InterPro" id="IPR016181">
    <property type="entry name" value="Acyl_CoA_acyltransferase"/>
</dbReference>
<evidence type="ECO:0000256" key="2">
    <source>
        <dbReference type="ARBA" id="ARBA00022679"/>
    </source>
</evidence>
<feature type="domain" description="N-acetyltransferase" evidence="4">
    <location>
        <begin position="5"/>
        <end position="161"/>
    </location>
</feature>
<proteinExistence type="inferred from homology"/>
<dbReference type="PROSITE" id="PS51186">
    <property type="entry name" value="GNAT"/>
    <property type="match status" value="1"/>
</dbReference>
<protein>
    <submittedName>
        <fullName evidence="5">N-acetyltransferase</fullName>
    </submittedName>
</protein>
<dbReference type="PANTHER" id="PTHR10545">
    <property type="entry name" value="DIAMINE N-ACETYLTRANSFERASE"/>
    <property type="match status" value="1"/>
</dbReference>
<reference evidence="5 6" key="1">
    <citation type="journal article" date="2018" name="Arch. Microbiol.">
        <title>New insights into the metabolic potential of the phototrophic purple bacterium Rhodopila globiformis DSM 161(T) from its draft genome sequence and evidence for a vanadium-dependent nitrogenase.</title>
        <authorList>
            <person name="Imhoff J.F."/>
            <person name="Rahn T."/>
            <person name="Kunzel S."/>
            <person name="Neulinger S.C."/>
        </authorList>
    </citation>
    <scope>NUCLEOTIDE SEQUENCE [LARGE SCALE GENOMIC DNA]</scope>
    <source>
        <strain evidence="5 6">DSM 161</strain>
    </source>
</reference>
<dbReference type="RefSeq" id="WP_104523201.1">
    <property type="nucleotide sequence ID" value="NZ_NHRY01000276.1"/>
</dbReference>
<evidence type="ECO:0000259" key="4">
    <source>
        <dbReference type="PROSITE" id="PS51186"/>
    </source>
</evidence>
<dbReference type="OrthoDB" id="9805924at2"/>
<dbReference type="AlphaFoldDB" id="A0A2S6MU42"/>